<dbReference type="InterPro" id="IPR031615">
    <property type="entry name" value="Zfn-C6H2"/>
</dbReference>
<reference evidence="2" key="1">
    <citation type="journal article" date="2012" name="Nature">
        <title>The oyster genome reveals stress adaptation and complexity of shell formation.</title>
        <authorList>
            <person name="Zhang G."/>
            <person name="Fang X."/>
            <person name="Guo X."/>
            <person name="Li L."/>
            <person name="Luo R."/>
            <person name="Xu F."/>
            <person name="Yang P."/>
            <person name="Zhang L."/>
            <person name="Wang X."/>
            <person name="Qi H."/>
            <person name="Xiong Z."/>
            <person name="Que H."/>
            <person name="Xie Y."/>
            <person name="Holland P.W."/>
            <person name="Paps J."/>
            <person name="Zhu Y."/>
            <person name="Wu F."/>
            <person name="Chen Y."/>
            <person name="Wang J."/>
            <person name="Peng C."/>
            <person name="Meng J."/>
            <person name="Yang L."/>
            <person name="Liu J."/>
            <person name="Wen B."/>
            <person name="Zhang N."/>
            <person name="Huang Z."/>
            <person name="Zhu Q."/>
            <person name="Feng Y."/>
            <person name="Mount A."/>
            <person name="Hedgecock D."/>
            <person name="Xu Z."/>
            <person name="Liu Y."/>
            <person name="Domazet-Loso T."/>
            <person name="Du Y."/>
            <person name="Sun X."/>
            <person name="Zhang S."/>
            <person name="Liu B."/>
            <person name="Cheng P."/>
            <person name="Jiang X."/>
            <person name="Li J."/>
            <person name="Fan D."/>
            <person name="Wang W."/>
            <person name="Fu W."/>
            <person name="Wang T."/>
            <person name="Wang B."/>
            <person name="Zhang J."/>
            <person name="Peng Z."/>
            <person name="Li Y."/>
            <person name="Li N."/>
            <person name="Wang J."/>
            <person name="Chen M."/>
            <person name="He Y."/>
            <person name="Tan F."/>
            <person name="Song X."/>
            <person name="Zheng Q."/>
            <person name="Huang R."/>
            <person name="Yang H."/>
            <person name="Du X."/>
            <person name="Chen L."/>
            <person name="Yang M."/>
            <person name="Gaffney P.M."/>
            <person name="Wang S."/>
            <person name="Luo L."/>
            <person name="She Z."/>
            <person name="Ming Y."/>
            <person name="Huang W."/>
            <person name="Zhang S."/>
            <person name="Huang B."/>
            <person name="Zhang Y."/>
            <person name="Qu T."/>
            <person name="Ni P."/>
            <person name="Miao G."/>
            <person name="Wang J."/>
            <person name="Wang Q."/>
            <person name="Steinberg C.E."/>
            <person name="Wang H."/>
            <person name="Li N."/>
            <person name="Qian L."/>
            <person name="Zhang G."/>
            <person name="Li Y."/>
            <person name="Yang H."/>
            <person name="Liu X."/>
            <person name="Wang J."/>
            <person name="Yin Y."/>
            <person name="Wang J."/>
        </authorList>
    </citation>
    <scope>NUCLEOTIDE SEQUENCE [LARGE SCALE GENOMIC DNA]</scope>
    <source>
        <strain evidence="2">05x7-T-G4-1.051#20</strain>
    </source>
</reference>
<dbReference type="InParanoid" id="K1QYJ7"/>
<proteinExistence type="predicted"/>
<dbReference type="EMBL" id="JH817295">
    <property type="protein sequence ID" value="EKC38778.1"/>
    <property type="molecule type" value="Genomic_DNA"/>
</dbReference>
<gene>
    <name evidence="2" type="ORF">CGI_10007549</name>
</gene>
<evidence type="ECO:0000313" key="2">
    <source>
        <dbReference type="EMBL" id="EKC38778.1"/>
    </source>
</evidence>
<dbReference type="SUPFAM" id="SSF55920">
    <property type="entry name" value="Creatinase/aminopeptidase"/>
    <property type="match status" value="1"/>
</dbReference>
<feature type="domain" description="C6H2-type" evidence="1">
    <location>
        <begin position="12"/>
        <end position="42"/>
    </location>
</feature>
<dbReference type="Gene3D" id="3.90.230.10">
    <property type="entry name" value="Creatinase/methionine aminopeptidase superfamily"/>
    <property type="match status" value="1"/>
</dbReference>
<organism evidence="2">
    <name type="scientific">Magallana gigas</name>
    <name type="common">Pacific oyster</name>
    <name type="synonym">Crassostrea gigas</name>
    <dbReference type="NCBI Taxonomy" id="29159"/>
    <lineage>
        <taxon>Eukaryota</taxon>
        <taxon>Metazoa</taxon>
        <taxon>Spiralia</taxon>
        <taxon>Lophotrochozoa</taxon>
        <taxon>Mollusca</taxon>
        <taxon>Bivalvia</taxon>
        <taxon>Autobranchia</taxon>
        <taxon>Pteriomorphia</taxon>
        <taxon>Ostreida</taxon>
        <taxon>Ostreoidea</taxon>
        <taxon>Ostreidae</taxon>
        <taxon>Magallana</taxon>
    </lineage>
</organism>
<protein>
    <submittedName>
        <fullName evidence="2">Methionine aminopeptidase 1</fullName>
    </submittedName>
</protein>
<keyword evidence="2" id="KW-0645">Protease</keyword>
<dbReference type="GO" id="GO:0070006">
    <property type="term" value="F:metalloaminopeptidase activity"/>
    <property type="evidence" value="ECO:0007669"/>
    <property type="project" value="TreeGrafter"/>
</dbReference>
<dbReference type="GO" id="GO:0005829">
    <property type="term" value="C:cytosol"/>
    <property type="evidence" value="ECO:0007669"/>
    <property type="project" value="TreeGrafter"/>
</dbReference>
<keyword evidence="2" id="KW-0031">Aminopeptidase</keyword>
<dbReference type="Pfam" id="PF15801">
    <property type="entry name" value="zf-C6H2"/>
    <property type="match status" value="1"/>
</dbReference>
<dbReference type="PANTHER" id="PTHR43330:SF7">
    <property type="entry name" value="METHIONINE AMINOPEPTIDASE 1"/>
    <property type="match status" value="1"/>
</dbReference>
<dbReference type="HOGENOM" id="CLU_132792_0_0_1"/>
<dbReference type="InterPro" id="IPR036005">
    <property type="entry name" value="Creatinase/aminopeptidase-like"/>
</dbReference>
<dbReference type="PANTHER" id="PTHR43330">
    <property type="entry name" value="METHIONINE AMINOPEPTIDASE"/>
    <property type="match status" value="1"/>
</dbReference>
<evidence type="ECO:0000259" key="1">
    <source>
        <dbReference type="Pfam" id="PF15801"/>
    </source>
</evidence>
<keyword evidence="2" id="KW-0378">Hydrolase</keyword>
<sequence length="175" mass="19702">MAANGEVVQRSCETPGCDKDAKLQCPTCIKLAIPGSFFCSQSPKRLVPDTIPRPDYADHPEGKASLLDKKPNTSFIQDIEGMFYHLLTAHELFMSGVPISERQMRGSTNIKILTDEEQEDLRVTCKLGREVLDIAANATEVGITTEEIDRIVHEKNHKRMNKFIDKTCEKLCFFN</sequence>
<name>K1QYJ7_MAGGI</name>
<accession>K1QYJ7</accession>
<dbReference type="AlphaFoldDB" id="K1QYJ7"/>